<evidence type="ECO:0000256" key="14">
    <source>
        <dbReference type="ARBA" id="ARBA00025483"/>
    </source>
</evidence>
<comment type="cofactor">
    <cofactor evidence="19">
        <name>Mg(2+)</name>
        <dbReference type="ChEBI" id="CHEBI:18420"/>
    </cofactor>
    <cofactor evidence="19">
        <name>Mn(2+)</name>
        <dbReference type="ChEBI" id="CHEBI:29035"/>
    </cofactor>
    <text evidence="19">Binds 2 divalent metal cations. Magnesium or manganese.</text>
</comment>
<evidence type="ECO:0000313" key="23">
    <source>
        <dbReference type="Proteomes" id="UP000664414"/>
    </source>
</evidence>
<name>A0A8J7PGP2_9PROT</name>
<evidence type="ECO:0000256" key="12">
    <source>
        <dbReference type="ARBA" id="ARBA00022932"/>
    </source>
</evidence>
<accession>A0A8J7PGP2</accession>
<dbReference type="Pfam" id="PF00929">
    <property type="entry name" value="RNase_T"/>
    <property type="match status" value="1"/>
</dbReference>
<dbReference type="Proteomes" id="UP000664414">
    <property type="component" value="Unassembled WGS sequence"/>
</dbReference>
<dbReference type="GO" id="GO:0003887">
    <property type="term" value="F:DNA-directed DNA polymerase activity"/>
    <property type="evidence" value="ECO:0007669"/>
    <property type="project" value="UniProtKB-KW"/>
</dbReference>
<dbReference type="GO" id="GO:0003677">
    <property type="term" value="F:DNA binding"/>
    <property type="evidence" value="ECO:0007669"/>
    <property type="project" value="InterPro"/>
</dbReference>
<evidence type="ECO:0000259" key="21">
    <source>
        <dbReference type="SMART" id="SM00479"/>
    </source>
</evidence>
<evidence type="ECO:0000256" key="10">
    <source>
        <dbReference type="ARBA" id="ARBA00022839"/>
    </source>
</evidence>
<evidence type="ECO:0000256" key="15">
    <source>
        <dbReference type="ARBA" id="ARBA00026073"/>
    </source>
</evidence>
<feature type="binding site" evidence="19">
    <location>
        <position position="9"/>
    </location>
    <ligand>
        <name>a divalent metal cation</name>
        <dbReference type="ChEBI" id="CHEBI:60240"/>
        <label>1</label>
        <note>catalytic</note>
    </ligand>
</feature>
<dbReference type="NCBIfam" id="TIGR01406">
    <property type="entry name" value="dnaQ_proteo"/>
    <property type="match status" value="1"/>
</dbReference>
<comment type="caution">
    <text evidence="22">The sequence shown here is derived from an EMBL/GenBank/DDBJ whole genome shotgun (WGS) entry which is preliminary data.</text>
</comment>
<keyword evidence="6 20" id="KW-0235">DNA replication</keyword>
<dbReference type="InterPro" id="IPR012337">
    <property type="entry name" value="RNaseH-like_sf"/>
</dbReference>
<dbReference type="EMBL" id="JAFKGL010000011">
    <property type="protein sequence ID" value="MBN9412575.1"/>
    <property type="molecule type" value="Genomic_DNA"/>
</dbReference>
<dbReference type="SUPFAM" id="SSF53098">
    <property type="entry name" value="Ribonuclease H-like"/>
    <property type="match status" value="1"/>
</dbReference>
<feature type="binding site" evidence="19">
    <location>
        <position position="155"/>
    </location>
    <ligand>
        <name>a divalent metal cation</name>
        <dbReference type="ChEBI" id="CHEBI:60240"/>
        <label>1</label>
        <note>catalytic</note>
    </ligand>
</feature>
<comment type="catalytic activity">
    <reaction evidence="16 20">
        <text>DNA(n) + a 2'-deoxyribonucleoside 5'-triphosphate = DNA(n+1) + diphosphate</text>
        <dbReference type="Rhea" id="RHEA:22508"/>
        <dbReference type="Rhea" id="RHEA-COMP:17339"/>
        <dbReference type="Rhea" id="RHEA-COMP:17340"/>
        <dbReference type="ChEBI" id="CHEBI:33019"/>
        <dbReference type="ChEBI" id="CHEBI:61560"/>
        <dbReference type="ChEBI" id="CHEBI:173112"/>
        <dbReference type="EC" id="2.7.7.7"/>
    </reaction>
</comment>
<dbReference type="PANTHER" id="PTHR30231:SF41">
    <property type="entry name" value="DNA POLYMERASE III SUBUNIT EPSILON"/>
    <property type="match status" value="1"/>
</dbReference>
<evidence type="ECO:0000256" key="1">
    <source>
        <dbReference type="ARBA" id="ARBA00001936"/>
    </source>
</evidence>
<dbReference type="GO" id="GO:0008408">
    <property type="term" value="F:3'-5' exonuclease activity"/>
    <property type="evidence" value="ECO:0007669"/>
    <property type="project" value="TreeGrafter"/>
</dbReference>
<feature type="binding site" evidence="18">
    <location>
        <position position="155"/>
    </location>
    <ligand>
        <name>substrate</name>
    </ligand>
</feature>
<protein>
    <recommendedName>
        <fullName evidence="3 20">DNA polymerase III subunit epsilon</fullName>
        <ecNumber evidence="2 20">2.7.7.7</ecNumber>
    </recommendedName>
</protein>
<keyword evidence="11 19" id="KW-0460">Magnesium</keyword>
<feature type="binding site" evidence="18">
    <location>
        <position position="7"/>
    </location>
    <ligand>
        <name>substrate</name>
    </ligand>
</feature>
<feature type="binding site" evidence="18">
    <location>
        <position position="52"/>
    </location>
    <ligand>
        <name>substrate</name>
    </ligand>
</feature>
<sequence>MREIVLDTETTGFEPSDGHRLVEIGCIELINFVPTGAVFHKYINPEREVPQEAFNVHGLSYSFLKDHPLFEDIHLQFLEFIGDSPLVIHNARFDMKFLNAELGRLNSVVLPSERAIDTLALAKSLFPGSPASLDALCRRFEIDNSNRIKHGALLDAELLAEVYLELKGGRQPTLNLATKITNSSLTAAEKKFYPARPFEVHEADLQLHEVFLDKLKNPAWRSLGNHTDSGKAQGNR</sequence>
<dbReference type="PANTHER" id="PTHR30231">
    <property type="entry name" value="DNA POLYMERASE III SUBUNIT EPSILON"/>
    <property type="match status" value="1"/>
</dbReference>
<keyword evidence="4 20" id="KW-0808">Transferase</keyword>
<comment type="function">
    <text evidence="14 20">DNA polymerase III is a complex, multichain enzyme responsible for most of the replicative synthesis in bacteria. The epsilon subunit contain the editing function and is a proofreading 3'-5' exonuclease.</text>
</comment>
<dbReference type="GO" id="GO:0046872">
    <property type="term" value="F:metal ion binding"/>
    <property type="evidence" value="ECO:0007669"/>
    <property type="project" value="UniProtKB-KW"/>
</dbReference>
<evidence type="ECO:0000313" key="22">
    <source>
        <dbReference type="EMBL" id="MBN9412575.1"/>
    </source>
</evidence>
<feature type="domain" description="Exonuclease" evidence="21">
    <location>
        <begin position="2"/>
        <end position="172"/>
    </location>
</feature>
<evidence type="ECO:0000256" key="9">
    <source>
        <dbReference type="ARBA" id="ARBA00022801"/>
    </source>
</evidence>
<evidence type="ECO:0000256" key="18">
    <source>
        <dbReference type="PIRSR" id="PIRSR606309-2"/>
    </source>
</evidence>
<dbReference type="InterPro" id="IPR013520">
    <property type="entry name" value="Ribonucl_H"/>
</dbReference>
<dbReference type="InterPro" id="IPR036397">
    <property type="entry name" value="RNaseH_sf"/>
</dbReference>
<dbReference type="NCBIfam" id="NF004316">
    <property type="entry name" value="PRK05711.1"/>
    <property type="match status" value="1"/>
</dbReference>
<keyword evidence="8 19" id="KW-0479">Metal-binding</keyword>
<keyword evidence="5 20" id="KW-0548">Nucleotidyltransferase</keyword>
<evidence type="ECO:0000256" key="8">
    <source>
        <dbReference type="ARBA" id="ARBA00022723"/>
    </source>
</evidence>
<comment type="subunit">
    <text evidence="15 20">DNA polymerase III contains a core (composed of alpha, epsilon and theta chains) that associates with a tau subunit. This core dimerizes to form the POLIII' complex. PolIII' associates with the gamma complex (composed of gamma, delta, delta', psi and chi chains) and with the beta chain to form the complete DNA polymerase III complex.</text>
</comment>
<gene>
    <name evidence="20 22" type="primary">dnaQ</name>
    <name evidence="22" type="ORF">J0H12_01435</name>
</gene>
<evidence type="ECO:0000256" key="6">
    <source>
        <dbReference type="ARBA" id="ARBA00022705"/>
    </source>
</evidence>
<dbReference type="SMART" id="SM00479">
    <property type="entry name" value="EXOIII"/>
    <property type="match status" value="1"/>
</dbReference>
<evidence type="ECO:0000256" key="3">
    <source>
        <dbReference type="ARBA" id="ARBA00020352"/>
    </source>
</evidence>
<keyword evidence="13 19" id="KW-0464">Manganese</keyword>
<keyword evidence="10 20" id="KW-0269">Exonuclease</keyword>
<feature type="active site" description="Proton acceptor" evidence="17">
    <location>
        <position position="150"/>
    </location>
</feature>
<dbReference type="InterPro" id="IPR006054">
    <property type="entry name" value="DnaQ"/>
</dbReference>
<dbReference type="AlphaFoldDB" id="A0A8J7PGP2"/>
<organism evidence="22 23">
    <name type="scientific">Candidatus Paracaedimonas acanthamoebae</name>
    <dbReference type="NCBI Taxonomy" id="244581"/>
    <lineage>
        <taxon>Bacteria</taxon>
        <taxon>Pseudomonadati</taxon>
        <taxon>Pseudomonadota</taxon>
        <taxon>Alphaproteobacteria</taxon>
        <taxon>Holosporales</taxon>
        <taxon>Caedimonadaceae</taxon>
        <taxon>Candidatus Paracaedimonas</taxon>
    </lineage>
</organism>
<reference evidence="22" key="1">
    <citation type="submission" date="2021-02" db="EMBL/GenBank/DDBJ databases">
        <title>Thiocyanate and organic carbon inputs drive convergent selection for specific autotrophic Afipia and Thiobacillus strains within complex microbiomes.</title>
        <authorList>
            <person name="Huddy R.J."/>
            <person name="Sachdeva R."/>
            <person name="Kadzinga F."/>
            <person name="Kantor R.S."/>
            <person name="Harrison S.T.L."/>
            <person name="Banfield J.F."/>
        </authorList>
    </citation>
    <scope>NUCLEOTIDE SEQUENCE</scope>
    <source>
        <strain evidence="22">SCN18_10_11_15_R4_P_38_20</strain>
    </source>
</reference>
<evidence type="ECO:0000256" key="5">
    <source>
        <dbReference type="ARBA" id="ARBA00022695"/>
    </source>
</evidence>
<dbReference type="EC" id="2.7.7.7" evidence="2 20"/>
<evidence type="ECO:0000256" key="20">
    <source>
        <dbReference type="RuleBase" id="RU364087"/>
    </source>
</evidence>
<evidence type="ECO:0000256" key="17">
    <source>
        <dbReference type="PIRSR" id="PIRSR606309-1"/>
    </source>
</evidence>
<keyword evidence="12 20" id="KW-0239">DNA-directed DNA polymerase</keyword>
<dbReference type="GO" id="GO:0045004">
    <property type="term" value="P:DNA replication proofreading"/>
    <property type="evidence" value="ECO:0007669"/>
    <property type="project" value="TreeGrafter"/>
</dbReference>
<evidence type="ECO:0000256" key="4">
    <source>
        <dbReference type="ARBA" id="ARBA00022679"/>
    </source>
</evidence>
<keyword evidence="7 20" id="KW-0540">Nuclease</keyword>
<feature type="binding site" evidence="19">
    <location>
        <position position="7"/>
    </location>
    <ligand>
        <name>a divalent metal cation</name>
        <dbReference type="ChEBI" id="CHEBI:60240"/>
        <label>1</label>
        <note>catalytic</note>
    </ligand>
</feature>
<comment type="cofactor">
    <cofactor evidence="1 20">
        <name>Mn(2+)</name>
        <dbReference type="ChEBI" id="CHEBI:29035"/>
    </cofactor>
</comment>
<evidence type="ECO:0000256" key="19">
    <source>
        <dbReference type="PIRSR" id="PIRSR606309-3"/>
    </source>
</evidence>
<feature type="binding site" evidence="18">
    <location>
        <position position="57"/>
    </location>
    <ligand>
        <name>substrate</name>
    </ligand>
</feature>
<evidence type="ECO:0000256" key="16">
    <source>
        <dbReference type="ARBA" id="ARBA00049244"/>
    </source>
</evidence>
<evidence type="ECO:0000256" key="2">
    <source>
        <dbReference type="ARBA" id="ARBA00012417"/>
    </source>
</evidence>
<dbReference type="FunFam" id="3.30.420.10:FF:000012">
    <property type="entry name" value="DNA polymerase III subunit epsilon"/>
    <property type="match status" value="1"/>
</dbReference>
<keyword evidence="9 20" id="KW-0378">Hydrolase</keyword>
<feature type="binding site" evidence="18">
    <location>
        <position position="9"/>
    </location>
    <ligand>
        <name>substrate</name>
    </ligand>
</feature>
<evidence type="ECO:0000256" key="7">
    <source>
        <dbReference type="ARBA" id="ARBA00022722"/>
    </source>
</evidence>
<dbReference type="Gene3D" id="3.30.420.10">
    <property type="entry name" value="Ribonuclease H-like superfamily/Ribonuclease H"/>
    <property type="match status" value="1"/>
</dbReference>
<dbReference type="NCBIfam" id="TIGR00573">
    <property type="entry name" value="dnaq"/>
    <property type="match status" value="1"/>
</dbReference>
<proteinExistence type="predicted"/>
<dbReference type="CDD" id="cd06131">
    <property type="entry name" value="DNA_pol_III_epsilon_Ecoli_like"/>
    <property type="match status" value="1"/>
</dbReference>
<dbReference type="GO" id="GO:0005829">
    <property type="term" value="C:cytosol"/>
    <property type="evidence" value="ECO:0007669"/>
    <property type="project" value="TreeGrafter"/>
</dbReference>
<evidence type="ECO:0000256" key="13">
    <source>
        <dbReference type="ARBA" id="ARBA00023211"/>
    </source>
</evidence>
<evidence type="ECO:0000256" key="11">
    <source>
        <dbReference type="ARBA" id="ARBA00022842"/>
    </source>
</evidence>
<dbReference type="InterPro" id="IPR006309">
    <property type="entry name" value="DnaQ_proteo"/>
</dbReference>